<dbReference type="RefSeq" id="WP_093849916.1">
    <property type="nucleotide sequence ID" value="NZ_FOSG01000008.1"/>
</dbReference>
<dbReference type="Proteomes" id="UP000198928">
    <property type="component" value="Unassembled WGS sequence"/>
</dbReference>
<name>A0A1I4C0U8_9ACTN</name>
<evidence type="ECO:0000313" key="2">
    <source>
        <dbReference type="EMBL" id="SFK73826.1"/>
    </source>
</evidence>
<dbReference type="EMBL" id="FOSG01000008">
    <property type="protein sequence ID" value="SFK73826.1"/>
    <property type="molecule type" value="Genomic_DNA"/>
</dbReference>
<feature type="compositionally biased region" description="Basic and acidic residues" evidence="1">
    <location>
        <begin position="117"/>
        <end position="132"/>
    </location>
</feature>
<dbReference type="AlphaFoldDB" id="A0A1I4C0U8"/>
<feature type="compositionally biased region" description="Pro residues" evidence="1">
    <location>
        <begin position="209"/>
        <end position="219"/>
    </location>
</feature>
<evidence type="ECO:0000256" key="1">
    <source>
        <dbReference type="SAM" id="MobiDB-lite"/>
    </source>
</evidence>
<keyword evidence="3" id="KW-1185">Reference proteome</keyword>
<feature type="region of interest" description="Disordered" evidence="1">
    <location>
        <begin position="204"/>
        <end position="224"/>
    </location>
</feature>
<proteinExistence type="predicted"/>
<reference evidence="3" key="1">
    <citation type="submission" date="2016-10" db="EMBL/GenBank/DDBJ databases">
        <authorList>
            <person name="Varghese N."/>
            <person name="Submissions S."/>
        </authorList>
    </citation>
    <scope>NUCLEOTIDE SEQUENCE [LARGE SCALE GENOMIC DNA]</scope>
    <source>
        <strain evidence="3">PL19</strain>
    </source>
</reference>
<dbReference type="OrthoDB" id="4235847at2"/>
<protein>
    <submittedName>
        <fullName evidence="2">Uncharacterized protein</fullName>
    </submittedName>
</protein>
<gene>
    <name evidence="2" type="ORF">SAMN05192584_108188</name>
</gene>
<sequence>MSTETPTTIEWCREAARRIHRGTGRLTLLLARRISRRGAAHASAAWGSIRRWVGAASGFVDWALRVGLLLLAAGLARKVLAAAAPALADRVDSLSWLMWPAAVVWVVAAYRVGHEDWRPPVDEDEQKPKVEPVDGQGAEPAGPPVLDRDRLVAALHEVGAPHAQFVPLAERLGTTTARVREACEKHRIPTRDGVRMRGRSTAAGVARPDFPPFPSPTGPAPGGVVAAGQANNNNDNNGLVVERGEGMTIIREPAETASRHTALKKP</sequence>
<accession>A0A1I4C0U8</accession>
<feature type="region of interest" description="Disordered" evidence="1">
    <location>
        <begin position="117"/>
        <end position="144"/>
    </location>
</feature>
<evidence type="ECO:0000313" key="3">
    <source>
        <dbReference type="Proteomes" id="UP000198928"/>
    </source>
</evidence>
<organism evidence="2 3">
    <name type="scientific">Streptomyces pini</name>
    <dbReference type="NCBI Taxonomy" id="1520580"/>
    <lineage>
        <taxon>Bacteria</taxon>
        <taxon>Bacillati</taxon>
        <taxon>Actinomycetota</taxon>
        <taxon>Actinomycetes</taxon>
        <taxon>Kitasatosporales</taxon>
        <taxon>Streptomycetaceae</taxon>
        <taxon>Streptomyces</taxon>
    </lineage>
</organism>